<evidence type="ECO:0000313" key="1">
    <source>
        <dbReference type="EMBL" id="KAJ4956145.1"/>
    </source>
</evidence>
<gene>
    <name evidence="1" type="ORF">NE237_012928</name>
</gene>
<dbReference type="EMBL" id="JAMYWD010000011">
    <property type="protein sequence ID" value="KAJ4956145.1"/>
    <property type="molecule type" value="Genomic_DNA"/>
</dbReference>
<comment type="caution">
    <text evidence="1">The sequence shown here is derived from an EMBL/GenBank/DDBJ whole genome shotgun (WGS) entry which is preliminary data.</text>
</comment>
<dbReference type="AlphaFoldDB" id="A0A9Q0GYZ6"/>
<organism evidence="1 2">
    <name type="scientific">Protea cynaroides</name>
    <dbReference type="NCBI Taxonomy" id="273540"/>
    <lineage>
        <taxon>Eukaryota</taxon>
        <taxon>Viridiplantae</taxon>
        <taxon>Streptophyta</taxon>
        <taxon>Embryophyta</taxon>
        <taxon>Tracheophyta</taxon>
        <taxon>Spermatophyta</taxon>
        <taxon>Magnoliopsida</taxon>
        <taxon>Proteales</taxon>
        <taxon>Proteaceae</taxon>
        <taxon>Protea</taxon>
    </lineage>
</organism>
<proteinExistence type="predicted"/>
<accession>A0A9Q0GYZ6</accession>
<name>A0A9Q0GYZ6_9MAGN</name>
<dbReference type="Proteomes" id="UP001141806">
    <property type="component" value="Unassembled WGS sequence"/>
</dbReference>
<dbReference type="OrthoDB" id="10582615at2759"/>
<protein>
    <submittedName>
        <fullName evidence="1">Uncharacterized protein</fullName>
    </submittedName>
</protein>
<reference evidence="1" key="1">
    <citation type="journal article" date="2023" name="Plant J.">
        <title>The genome of the king protea, Protea cynaroides.</title>
        <authorList>
            <person name="Chang J."/>
            <person name="Duong T.A."/>
            <person name="Schoeman C."/>
            <person name="Ma X."/>
            <person name="Roodt D."/>
            <person name="Barker N."/>
            <person name="Li Z."/>
            <person name="Van de Peer Y."/>
            <person name="Mizrachi E."/>
        </authorList>
    </citation>
    <scope>NUCLEOTIDE SEQUENCE</scope>
    <source>
        <tissue evidence="1">Young leaves</tissue>
    </source>
</reference>
<keyword evidence="2" id="KW-1185">Reference proteome</keyword>
<sequence>MNDHRTDQAYARKVRFRLFLEHHLQGCLRFRRLKWSGEVGIHNTGVFEAVQHFQLWGFLTFSRLGQTQVNSLDVFIDNIVDEHLAKRNSSGQSNDAAVDPDMVDDLLAFYSEESKKKDESAY</sequence>
<evidence type="ECO:0000313" key="2">
    <source>
        <dbReference type="Proteomes" id="UP001141806"/>
    </source>
</evidence>